<keyword evidence="1" id="KW-0812">Transmembrane</keyword>
<dbReference type="RefSeq" id="WP_187481595.1">
    <property type="nucleotide sequence ID" value="NZ_CP060695.1"/>
</dbReference>
<gene>
    <name evidence="2" type="ORF">H9W90_10730</name>
</gene>
<accession>A0A7G9L7S2</accession>
<evidence type="ECO:0000313" key="3">
    <source>
        <dbReference type="Proteomes" id="UP000515808"/>
    </source>
</evidence>
<keyword evidence="3" id="KW-1185">Reference proteome</keyword>
<evidence type="ECO:0000256" key="1">
    <source>
        <dbReference type="SAM" id="Phobius"/>
    </source>
</evidence>
<organism evidence="2 3">
    <name type="scientific">Polaribacter pectinis</name>
    <dbReference type="NCBI Taxonomy" id="2738844"/>
    <lineage>
        <taxon>Bacteria</taxon>
        <taxon>Pseudomonadati</taxon>
        <taxon>Bacteroidota</taxon>
        <taxon>Flavobacteriia</taxon>
        <taxon>Flavobacteriales</taxon>
        <taxon>Flavobacteriaceae</taxon>
    </lineage>
</organism>
<dbReference type="KEGG" id="ppec:H9W90_10730"/>
<evidence type="ECO:0000313" key="2">
    <source>
        <dbReference type="EMBL" id="QNM84671.1"/>
    </source>
</evidence>
<dbReference type="AlphaFoldDB" id="A0A7G9L7S2"/>
<name>A0A7G9L7S2_9FLAO</name>
<sequence>MNLISENSSILITIIITTVSLILYFSYSFKRLKTFEDKKLEAIFLEIEVEKNNHLYLKKVPKEITKLESKTKATFKKINVNIFNIDYSYKEVLSNI</sequence>
<dbReference type="Proteomes" id="UP000515808">
    <property type="component" value="Chromosome"/>
</dbReference>
<keyword evidence="1" id="KW-1133">Transmembrane helix</keyword>
<reference evidence="2 3" key="1">
    <citation type="submission" date="2020-08" db="EMBL/GenBank/DDBJ databases">
        <title>Polaribacter sp. L12M9 isolated from gut of the Korean scallop.</title>
        <authorList>
            <person name="Jeong Y.S."/>
        </authorList>
    </citation>
    <scope>NUCLEOTIDE SEQUENCE [LARGE SCALE GENOMIC DNA]</scope>
    <source>
        <strain evidence="2 3">L12M9</strain>
    </source>
</reference>
<dbReference type="EMBL" id="CP060695">
    <property type="protein sequence ID" value="QNM84671.1"/>
    <property type="molecule type" value="Genomic_DNA"/>
</dbReference>
<feature type="transmembrane region" description="Helical" evidence="1">
    <location>
        <begin position="12"/>
        <end position="29"/>
    </location>
</feature>
<protein>
    <submittedName>
        <fullName evidence="2">Uncharacterized protein</fullName>
    </submittedName>
</protein>
<keyword evidence="1" id="KW-0472">Membrane</keyword>
<proteinExistence type="predicted"/>